<dbReference type="AlphaFoldDB" id="I0IAA3"/>
<keyword evidence="7" id="KW-0653">Protein transport</keyword>
<accession>I0IAA3</accession>
<reference evidence="9 10" key="1">
    <citation type="submission" date="2012-02" db="EMBL/GenBank/DDBJ databases">
        <title>Complete genome sequence of Phycisphaera mikurensis NBRC 102666.</title>
        <authorList>
            <person name="Ankai A."/>
            <person name="Hosoyama A."/>
            <person name="Terui Y."/>
            <person name="Sekine M."/>
            <person name="Fukai R."/>
            <person name="Kato Y."/>
            <person name="Nakamura S."/>
            <person name="Yamada-Narita S."/>
            <person name="Kawakoshi A."/>
            <person name="Fukunaga Y."/>
            <person name="Yamazaki S."/>
            <person name="Fujita N."/>
        </authorList>
    </citation>
    <scope>NUCLEOTIDE SEQUENCE [LARGE SCALE GENOMIC DNA]</scope>
    <source>
        <strain evidence="10">NBRC 102666 / KCTC 22515 / FYK2301M01</strain>
    </source>
</reference>
<protein>
    <submittedName>
        <fullName evidence="9">ExbD/TolR family protein</fullName>
    </submittedName>
</protein>
<comment type="similarity">
    <text evidence="2 7">Belongs to the ExbD/TolR family.</text>
</comment>
<evidence type="ECO:0000256" key="7">
    <source>
        <dbReference type="RuleBase" id="RU003879"/>
    </source>
</evidence>
<keyword evidence="4 7" id="KW-0812">Transmembrane</keyword>
<dbReference type="STRING" id="1142394.PSMK_00320"/>
<evidence type="ECO:0000256" key="8">
    <source>
        <dbReference type="SAM" id="Phobius"/>
    </source>
</evidence>
<name>I0IAA3_PHYMF</name>
<evidence type="ECO:0000256" key="6">
    <source>
        <dbReference type="ARBA" id="ARBA00023136"/>
    </source>
</evidence>
<keyword evidence="10" id="KW-1185">Reference proteome</keyword>
<dbReference type="GO" id="GO:0015031">
    <property type="term" value="P:protein transport"/>
    <property type="evidence" value="ECO:0007669"/>
    <property type="project" value="UniProtKB-KW"/>
</dbReference>
<proteinExistence type="inferred from homology"/>
<feature type="transmembrane region" description="Helical" evidence="8">
    <location>
        <begin position="20"/>
        <end position="38"/>
    </location>
</feature>
<dbReference type="EMBL" id="AP012338">
    <property type="protein sequence ID" value="BAM02191.1"/>
    <property type="molecule type" value="Genomic_DNA"/>
</dbReference>
<evidence type="ECO:0000313" key="9">
    <source>
        <dbReference type="EMBL" id="BAM02191.1"/>
    </source>
</evidence>
<keyword evidence="7" id="KW-0813">Transport</keyword>
<evidence type="ECO:0000256" key="3">
    <source>
        <dbReference type="ARBA" id="ARBA00022475"/>
    </source>
</evidence>
<dbReference type="Pfam" id="PF02472">
    <property type="entry name" value="ExbD"/>
    <property type="match status" value="1"/>
</dbReference>
<evidence type="ECO:0000313" key="10">
    <source>
        <dbReference type="Proteomes" id="UP000007881"/>
    </source>
</evidence>
<gene>
    <name evidence="9" type="ordered locus">PSMK_00320</name>
</gene>
<dbReference type="PANTHER" id="PTHR30558:SF3">
    <property type="entry name" value="BIOPOLYMER TRANSPORT PROTEIN EXBD-RELATED"/>
    <property type="match status" value="1"/>
</dbReference>
<evidence type="ECO:0000256" key="4">
    <source>
        <dbReference type="ARBA" id="ARBA00022692"/>
    </source>
</evidence>
<keyword evidence="3" id="KW-1003">Cell membrane</keyword>
<evidence type="ECO:0000256" key="5">
    <source>
        <dbReference type="ARBA" id="ARBA00022989"/>
    </source>
</evidence>
<sequence length="156" mass="16957">MSDARPRSRRGRGAARVGQLNLTSMIDVIFLLLIYFVITANFQVDEGVLEAQLPRGTGQPPPLDELPVQKVVIEIAVPAGDDTAAVITRGRRRYAGVAELRDDLAAQRRGPGRSPSALYESDHPILIEADPAVRWQHTVDAFNAAVAAGYTRVAMK</sequence>
<dbReference type="GO" id="GO:0022857">
    <property type="term" value="F:transmembrane transporter activity"/>
    <property type="evidence" value="ECO:0007669"/>
    <property type="project" value="InterPro"/>
</dbReference>
<organism evidence="9 10">
    <name type="scientific">Phycisphaera mikurensis (strain NBRC 102666 / KCTC 22515 / FYK2301M01)</name>
    <dbReference type="NCBI Taxonomy" id="1142394"/>
    <lineage>
        <taxon>Bacteria</taxon>
        <taxon>Pseudomonadati</taxon>
        <taxon>Planctomycetota</taxon>
        <taxon>Phycisphaerae</taxon>
        <taxon>Phycisphaerales</taxon>
        <taxon>Phycisphaeraceae</taxon>
        <taxon>Phycisphaera</taxon>
    </lineage>
</organism>
<dbReference type="eggNOG" id="COG0848">
    <property type="taxonomic scope" value="Bacteria"/>
</dbReference>
<keyword evidence="6 8" id="KW-0472">Membrane</keyword>
<evidence type="ECO:0000256" key="1">
    <source>
        <dbReference type="ARBA" id="ARBA00004162"/>
    </source>
</evidence>
<dbReference type="Proteomes" id="UP000007881">
    <property type="component" value="Chromosome"/>
</dbReference>
<dbReference type="KEGG" id="phm:PSMK_00320"/>
<dbReference type="HOGENOM" id="CLU_085305_3_3_0"/>
<comment type="subcellular location">
    <subcellularLocation>
        <location evidence="1">Cell membrane</location>
        <topology evidence="1">Single-pass membrane protein</topology>
    </subcellularLocation>
    <subcellularLocation>
        <location evidence="7">Cell membrane</location>
        <topology evidence="7">Single-pass type II membrane protein</topology>
    </subcellularLocation>
</comment>
<dbReference type="InterPro" id="IPR003400">
    <property type="entry name" value="ExbD"/>
</dbReference>
<evidence type="ECO:0000256" key="2">
    <source>
        <dbReference type="ARBA" id="ARBA00005811"/>
    </source>
</evidence>
<dbReference type="RefSeq" id="WP_014435411.1">
    <property type="nucleotide sequence ID" value="NC_017080.1"/>
</dbReference>
<dbReference type="PANTHER" id="PTHR30558">
    <property type="entry name" value="EXBD MEMBRANE COMPONENT OF PMF-DRIVEN MACROMOLECULE IMPORT SYSTEM"/>
    <property type="match status" value="1"/>
</dbReference>
<dbReference type="GO" id="GO:0005886">
    <property type="term" value="C:plasma membrane"/>
    <property type="evidence" value="ECO:0007669"/>
    <property type="project" value="UniProtKB-SubCell"/>
</dbReference>
<dbReference type="OrthoDB" id="292474at2"/>
<keyword evidence="5 8" id="KW-1133">Transmembrane helix</keyword>